<protein>
    <submittedName>
        <fullName evidence="7">Aromatic acid exporter family protein</fullName>
    </submittedName>
</protein>
<reference evidence="8" key="1">
    <citation type="journal article" date="2019" name="Int. J. Syst. Evol. Microbiol.">
        <title>The Global Catalogue of Microorganisms (GCM) 10K type strain sequencing project: providing services to taxonomists for standard genome sequencing and annotation.</title>
        <authorList>
            <consortium name="The Broad Institute Genomics Platform"/>
            <consortium name="The Broad Institute Genome Sequencing Center for Infectious Disease"/>
            <person name="Wu L."/>
            <person name="Ma J."/>
        </authorList>
    </citation>
    <scope>NUCLEOTIDE SEQUENCE [LARGE SCALE GENOMIC DNA]</scope>
    <source>
        <strain evidence="8">CGMCC 1.12125</strain>
    </source>
</reference>
<comment type="subcellular location">
    <subcellularLocation>
        <location evidence="1">Cell membrane</location>
        <topology evidence="1">Multi-pass membrane protein</topology>
    </subcellularLocation>
</comment>
<accession>A0ABV8XUF3</accession>
<comment type="caution">
    <text evidence="7">The sequence shown here is derived from an EMBL/GenBank/DDBJ whole genome shotgun (WGS) entry which is preliminary data.</text>
</comment>
<keyword evidence="2" id="KW-1003">Cell membrane</keyword>
<dbReference type="RefSeq" id="WP_344230189.1">
    <property type="nucleotide sequence ID" value="NZ_BAAALH010000002.1"/>
</dbReference>
<evidence type="ECO:0000313" key="8">
    <source>
        <dbReference type="Proteomes" id="UP001595965"/>
    </source>
</evidence>
<dbReference type="InterPro" id="IPR010343">
    <property type="entry name" value="ArAE_1"/>
</dbReference>
<feature type="transmembrane region" description="Helical" evidence="6">
    <location>
        <begin position="156"/>
        <end position="173"/>
    </location>
</feature>
<sequence>MSSVSATHGGQRAPRWADRWLETARRPAFLSAVTQTVKCVIAATVAWWFSITILETQMPFLAPWTALLTVHATVYRSLTHGVQTSIASALGVGLSFIIGNFLGVSVWTYALALLVGMVAARIHWIRDEGIAIATTAIFLLSSGFEDQEPLLGDRMIEVGVGVAAGIAVNLLIIPPLRDRQAARYVDSVNRRMGSVLEEMADEFSQSWDTDRAEAWMSQTESMEDDTRTAWEFVRFARESRRANPRMYLRRHGVRLRTPLTGNGKQDDYVEILARLDEGVSHLRHLARTLHEATYAEGQWDDRFRDQWSLILRDCGRSIADPDAEVEPVNDRLTNLSESMSQDHDLPQSAWPVYGSLITSLRHLAVIVDDVASAREVREAKDDS</sequence>
<gene>
    <name evidence="7" type="ORF">ACFO0K_01630</name>
</gene>
<evidence type="ECO:0000256" key="2">
    <source>
        <dbReference type="ARBA" id="ARBA00022475"/>
    </source>
</evidence>
<feature type="transmembrane region" description="Helical" evidence="6">
    <location>
        <begin position="28"/>
        <end position="49"/>
    </location>
</feature>
<evidence type="ECO:0000256" key="5">
    <source>
        <dbReference type="ARBA" id="ARBA00023136"/>
    </source>
</evidence>
<dbReference type="Pfam" id="PF06081">
    <property type="entry name" value="ArAE_1"/>
    <property type="match status" value="1"/>
</dbReference>
<keyword evidence="4 6" id="KW-1133">Transmembrane helix</keyword>
<keyword evidence="8" id="KW-1185">Reference proteome</keyword>
<evidence type="ECO:0000313" key="7">
    <source>
        <dbReference type="EMBL" id="MFC4428378.1"/>
    </source>
</evidence>
<proteinExistence type="predicted"/>
<name>A0ABV8XUF3_9MICC</name>
<evidence type="ECO:0000256" key="6">
    <source>
        <dbReference type="SAM" id="Phobius"/>
    </source>
</evidence>
<keyword evidence="5 6" id="KW-0472">Membrane</keyword>
<keyword evidence="3 6" id="KW-0812">Transmembrane</keyword>
<organism evidence="7 8">
    <name type="scientific">Citricoccus alkalitolerans</name>
    <dbReference type="NCBI Taxonomy" id="246603"/>
    <lineage>
        <taxon>Bacteria</taxon>
        <taxon>Bacillati</taxon>
        <taxon>Actinomycetota</taxon>
        <taxon>Actinomycetes</taxon>
        <taxon>Micrococcales</taxon>
        <taxon>Micrococcaceae</taxon>
        <taxon>Citricoccus</taxon>
    </lineage>
</organism>
<evidence type="ECO:0000256" key="1">
    <source>
        <dbReference type="ARBA" id="ARBA00004651"/>
    </source>
</evidence>
<dbReference type="EMBL" id="JBHSEN010000001">
    <property type="protein sequence ID" value="MFC4428378.1"/>
    <property type="molecule type" value="Genomic_DNA"/>
</dbReference>
<evidence type="ECO:0000256" key="4">
    <source>
        <dbReference type="ARBA" id="ARBA00022989"/>
    </source>
</evidence>
<feature type="transmembrane region" description="Helical" evidence="6">
    <location>
        <begin position="90"/>
        <end position="116"/>
    </location>
</feature>
<evidence type="ECO:0000256" key="3">
    <source>
        <dbReference type="ARBA" id="ARBA00022692"/>
    </source>
</evidence>
<dbReference type="Proteomes" id="UP001595965">
    <property type="component" value="Unassembled WGS sequence"/>
</dbReference>
<feature type="transmembrane region" description="Helical" evidence="6">
    <location>
        <begin position="128"/>
        <end position="144"/>
    </location>
</feature>